<dbReference type="InterPro" id="IPR002842">
    <property type="entry name" value="ATPase_V1_Esu"/>
</dbReference>
<dbReference type="EMBL" id="JARPUR010000004">
    <property type="protein sequence ID" value="KAK4876980.1"/>
    <property type="molecule type" value="Genomic_DNA"/>
</dbReference>
<dbReference type="GO" id="GO:0033178">
    <property type="term" value="C:proton-transporting two-sector ATPase complex, catalytic domain"/>
    <property type="evidence" value="ECO:0007669"/>
    <property type="project" value="InterPro"/>
</dbReference>
<proteinExistence type="inferred from homology"/>
<keyword evidence="2" id="KW-0813">Transport</keyword>
<evidence type="ECO:0000313" key="5">
    <source>
        <dbReference type="Proteomes" id="UP001353858"/>
    </source>
</evidence>
<accession>A0AAN7Q2I2</accession>
<evidence type="ECO:0000256" key="2">
    <source>
        <dbReference type="ARBA" id="ARBA00022448"/>
    </source>
</evidence>
<evidence type="ECO:0000256" key="1">
    <source>
        <dbReference type="ARBA" id="ARBA00005901"/>
    </source>
</evidence>
<dbReference type="AlphaFoldDB" id="A0AAN7Q2I2"/>
<dbReference type="GO" id="GO:0046961">
    <property type="term" value="F:proton-transporting ATPase activity, rotational mechanism"/>
    <property type="evidence" value="ECO:0007669"/>
    <property type="project" value="InterPro"/>
</dbReference>
<dbReference type="Gene3D" id="3.30.2320.30">
    <property type="entry name" value="ATP synthase, E subunit, C-terminal"/>
    <property type="match status" value="1"/>
</dbReference>
<comment type="caution">
    <text evidence="4">The sequence shown here is derived from an EMBL/GenBank/DDBJ whole genome shotgun (WGS) entry which is preliminary data.</text>
</comment>
<dbReference type="PANTHER" id="PTHR45715">
    <property type="entry name" value="ATPASE H+-TRANSPORTING V1 SUBUNIT E1A-RELATED"/>
    <property type="match status" value="1"/>
</dbReference>
<name>A0AAN7Q2I2_9COLE</name>
<keyword evidence="3" id="KW-0406">Ion transport</keyword>
<dbReference type="Proteomes" id="UP001353858">
    <property type="component" value="Unassembled WGS sequence"/>
</dbReference>
<comment type="similarity">
    <text evidence="1">Belongs to the V-ATPase E subunit family.</text>
</comment>
<evidence type="ECO:0000256" key="3">
    <source>
        <dbReference type="ARBA" id="ARBA00023065"/>
    </source>
</evidence>
<evidence type="ECO:0000313" key="4">
    <source>
        <dbReference type="EMBL" id="KAK4876980.1"/>
    </source>
</evidence>
<gene>
    <name evidence="4" type="ORF">RN001_009486</name>
</gene>
<dbReference type="Pfam" id="PF01991">
    <property type="entry name" value="vATP-synt_E"/>
    <property type="match status" value="1"/>
</dbReference>
<protein>
    <submittedName>
        <fullName evidence="4">Uncharacterized protein</fullName>
    </submittedName>
</protein>
<sequence length="388" mass="44299">MMYQRRLDVLKFQDDLVHQVLDETRQRLGEITNDVEKYSELIKNLILQGLYQVFETPVVIKIRKVDKDLIEALLPDVEHTYEEASKKTVEIKIDNENYLPDNSSGGVEILIMDARIKINNTLESRLENVFAQLIPQIRIGLFGPNLNRNKQCQINQLFAHLQSCVNSLEEGKEFIKKASSEPTKKIHNEMFKILRNELFAGKETYLQTYTKLQGSPELENFPAIKTFHSDVRATVAIINVILKENCSITNLSSTDLNDQGKTLPPFAGRRTRELIIKRTGLRIVYFDQLLKGEYGHELATVAKLTIVGGVTETNKQSWIETACATIIKTRDRAQTTDIPYLKLRVLGKELVLVRNITEFAFRDSQVKFVIMQSGSDEQKAAEADLHCT</sequence>
<dbReference type="SUPFAM" id="SSF160527">
    <property type="entry name" value="V-type ATPase subunit E-like"/>
    <property type="match status" value="1"/>
</dbReference>
<reference evidence="5" key="1">
    <citation type="submission" date="2023-01" db="EMBL/GenBank/DDBJ databases">
        <title>Key to firefly adult light organ development and bioluminescence: homeobox transcription factors regulate luciferase expression and transportation to peroxisome.</title>
        <authorList>
            <person name="Fu X."/>
        </authorList>
    </citation>
    <scope>NUCLEOTIDE SEQUENCE [LARGE SCALE GENOMIC DNA]</scope>
</reference>
<organism evidence="4 5">
    <name type="scientific">Aquatica leii</name>
    <dbReference type="NCBI Taxonomy" id="1421715"/>
    <lineage>
        <taxon>Eukaryota</taxon>
        <taxon>Metazoa</taxon>
        <taxon>Ecdysozoa</taxon>
        <taxon>Arthropoda</taxon>
        <taxon>Hexapoda</taxon>
        <taxon>Insecta</taxon>
        <taxon>Pterygota</taxon>
        <taxon>Neoptera</taxon>
        <taxon>Endopterygota</taxon>
        <taxon>Coleoptera</taxon>
        <taxon>Polyphaga</taxon>
        <taxon>Elateriformia</taxon>
        <taxon>Elateroidea</taxon>
        <taxon>Lampyridae</taxon>
        <taxon>Luciolinae</taxon>
        <taxon>Aquatica</taxon>
    </lineage>
</organism>
<dbReference type="InterPro" id="IPR038495">
    <property type="entry name" value="ATPase_E_C"/>
</dbReference>
<keyword evidence="5" id="KW-1185">Reference proteome</keyword>